<dbReference type="InterPro" id="IPR008271">
    <property type="entry name" value="Ser/Thr_kinase_AS"/>
</dbReference>
<feature type="region of interest" description="Disordered" evidence="1">
    <location>
        <begin position="434"/>
        <end position="475"/>
    </location>
</feature>
<feature type="compositionally biased region" description="Polar residues" evidence="1">
    <location>
        <begin position="171"/>
        <end position="182"/>
    </location>
</feature>
<protein>
    <recommendedName>
        <fullName evidence="2">Protein kinase domain-containing protein</fullName>
    </recommendedName>
</protein>
<dbReference type="Gene3D" id="1.10.510.10">
    <property type="entry name" value="Transferase(Phosphotransferase) domain 1"/>
    <property type="match status" value="1"/>
</dbReference>
<dbReference type="InterPro" id="IPR011009">
    <property type="entry name" value="Kinase-like_dom_sf"/>
</dbReference>
<feature type="region of interest" description="Disordered" evidence="1">
    <location>
        <begin position="170"/>
        <end position="196"/>
    </location>
</feature>
<dbReference type="SUPFAM" id="SSF48452">
    <property type="entry name" value="TPR-like"/>
    <property type="match status" value="1"/>
</dbReference>
<dbReference type="Gene3D" id="1.25.40.10">
    <property type="entry name" value="Tetratricopeptide repeat domain"/>
    <property type="match status" value="1"/>
</dbReference>
<dbReference type="InterPro" id="IPR011990">
    <property type="entry name" value="TPR-like_helical_dom_sf"/>
</dbReference>
<feature type="compositionally biased region" description="Polar residues" evidence="1">
    <location>
        <begin position="460"/>
        <end position="475"/>
    </location>
</feature>
<dbReference type="Pfam" id="PF00069">
    <property type="entry name" value="Pkinase"/>
    <property type="match status" value="1"/>
</dbReference>
<dbReference type="PROSITE" id="PS00108">
    <property type="entry name" value="PROTEIN_KINASE_ST"/>
    <property type="match status" value="1"/>
</dbReference>
<dbReference type="PROSITE" id="PS50011">
    <property type="entry name" value="PROTEIN_KINASE_DOM"/>
    <property type="match status" value="1"/>
</dbReference>
<sequence>MTGQKAGGQLFERFPGEPMKSTHCSAIYKCKRIDGIFIAEKCMLKRHFPNAKMCLCEIENFKEFYKKSSYPENVVLYLGTEEKGEFMSIYMELCDGDIEEWIHGELPGCNLTPLEICKQATDGINNLHTKCSMIHRDVKPSNFLMRIGDDGKTTVKVCDFGLTKKLRSGETHATTKSGSTESYMAPENHTRKKEEKKKWKKSADIFSLGVLFNYVLTKGSHPFGEDPYEQVFNLRKREIPKLNCADFSDLLSNEQKELAYDLIENMLAFDPEKRPIIEEVKDHPIFWDSEKKIKFYEKANEHFHRLKKHDVESYKQSLKDFEEHKITINNVPDSLRKEEDYPVKKCGNIHELVIVIRNMNQHAEQKESAASRLLLGVSENGSRTSRNYNDFFESLTGQYPSLLAHLYNFIRGEPFCRKSTSNIVESSIENVSHHHANEDVTTAPDTEFTRKDRADGADEVSSNVAKTSSEQSFSSNATSIQDEVIVGPSTLTTQEFSGLEITIEKLSSINDLISKQKINEALKVCEDLKSAMKTISLTADDAINVGNDIIAYMSNLSCETYSPTILPLLLLAGDLHKQIYDPTEKVNLIKRCAYECYRFILRYNKNLQRTTYRHVISRMTGFVHSIQSVKVDDKKLVATSKAECWTTIGLCRRYLAEYSRAIEVLQPAITTLESTFGDGCRKMGLYSACCNNMGTDYYFNNQPEDAEAFYIKSFHVSQEVEDESEQWKMENIHCTINGLCNLYQDHPIMTRDKGSDVYNYLQKQKRLTGLPRFWNMLLCLRLMILLNLDGDVKSICCNELATMATNISPPADQRNDLCVGLRRTAEHLSAKNEDESWMSLLVCVDKFEK</sequence>
<dbReference type="SMART" id="SM00220">
    <property type="entry name" value="S_TKc"/>
    <property type="match status" value="1"/>
</dbReference>
<dbReference type="EMBL" id="CAWYQH010000141">
    <property type="protein sequence ID" value="CAK8694283.1"/>
    <property type="molecule type" value="Genomic_DNA"/>
</dbReference>
<gene>
    <name evidence="3" type="ORF">CVLEPA_LOCUS27664</name>
</gene>
<dbReference type="PANTHER" id="PTHR13954:SF6">
    <property type="entry name" value="NON-SPECIFIC SERINE_THREONINE PROTEIN KINASE"/>
    <property type="match status" value="1"/>
</dbReference>
<evidence type="ECO:0000259" key="2">
    <source>
        <dbReference type="PROSITE" id="PS50011"/>
    </source>
</evidence>
<keyword evidence="4" id="KW-1185">Reference proteome</keyword>
<name>A0ABP0GRD1_CLALP</name>
<dbReference type="InterPro" id="IPR045133">
    <property type="entry name" value="IRE1/2-like"/>
</dbReference>
<dbReference type="PANTHER" id="PTHR13954">
    <property type="entry name" value="IRE1-RELATED"/>
    <property type="match status" value="1"/>
</dbReference>
<feature type="domain" description="Protein kinase" evidence="2">
    <location>
        <begin position="1"/>
        <end position="286"/>
    </location>
</feature>
<evidence type="ECO:0000313" key="3">
    <source>
        <dbReference type="EMBL" id="CAK8694283.1"/>
    </source>
</evidence>
<evidence type="ECO:0000256" key="1">
    <source>
        <dbReference type="SAM" id="MobiDB-lite"/>
    </source>
</evidence>
<dbReference type="Gene3D" id="1.20.1440.180">
    <property type="entry name" value="KEN domain"/>
    <property type="match status" value="1"/>
</dbReference>
<dbReference type="Proteomes" id="UP001642483">
    <property type="component" value="Unassembled WGS sequence"/>
</dbReference>
<dbReference type="InterPro" id="IPR000719">
    <property type="entry name" value="Prot_kinase_dom"/>
</dbReference>
<reference evidence="3 4" key="1">
    <citation type="submission" date="2024-02" db="EMBL/GenBank/DDBJ databases">
        <authorList>
            <person name="Daric V."/>
            <person name="Darras S."/>
        </authorList>
    </citation>
    <scope>NUCLEOTIDE SEQUENCE [LARGE SCALE GENOMIC DNA]</scope>
</reference>
<dbReference type="SUPFAM" id="SSF56112">
    <property type="entry name" value="Protein kinase-like (PK-like)"/>
    <property type="match status" value="1"/>
</dbReference>
<dbReference type="InterPro" id="IPR038357">
    <property type="entry name" value="KEN_sf"/>
</dbReference>
<proteinExistence type="predicted"/>
<evidence type="ECO:0000313" key="4">
    <source>
        <dbReference type="Proteomes" id="UP001642483"/>
    </source>
</evidence>
<feature type="compositionally biased region" description="Basic and acidic residues" evidence="1">
    <location>
        <begin position="447"/>
        <end position="456"/>
    </location>
</feature>
<accession>A0ABP0GRD1</accession>
<comment type="caution">
    <text evidence="3">The sequence shown here is derived from an EMBL/GenBank/DDBJ whole genome shotgun (WGS) entry which is preliminary data.</text>
</comment>
<organism evidence="3 4">
    <name type="scientific">Clavelina lepadiformis</name>
    <name type="common">Light-bulb sea squirt</name>
    <name type="synonym">Ascidia lepadiformis</name>
    <dbReference type="NCBI Taxonomy" id="159417"/>
    <lineage>
        <taxon>Eukaryota</taxon>
        <taxon>Metazoa</taxon>
        <taxon>Chordata</taxon>
        <taxon>Tunicata</taxon>
        <taxon>Ascidiacea</taxon>
        <taxon>Aplousobranchia</taxon>
        <taxon>Clavelinidae</taxon>
        <taxon>Clavelina</taxon>
    </lineage>
</organism>